<evidence type="ECO:0000256" key="13">
    <source>
        <dbReference type="ARBA" id="ARBA00023264"/>
    </source>
</evidence>
<dbReference type="NCBIfam" id="TIGR00473">
    <property type="entry name" value="pssA"/>
    <property type="match status" value="1"/>
</dbReference>
<evidence type="ECO:0000256" key="3">
    <source>
        <dbReference type="ARBA" id="ARBA00010441"/>
    </source>
</evidence>
<evidence type="ECO:0000256" key="10">
    <source>
        <dbReference type="ARBA" id="ARBA00023098"/>
    </source>
</evidence>
<feature type="transmembrane region" description="Helical" evidence="16">
    <location>
        <begin position="160"/>
        <end position="180"/>
    </location>
</feature>
<dbReference type="GO" id="GO:0008654">
    <property type="term" value="P:phospholipid biosynthetic process"/>
    <property type="evidence" value="ECO:0007669"/>
    <property type="project" value="UniProtKB-KW"/>
</dbReference>
<feature type="transmembrane region" description="Helical" evidence="16">
    <location>
        <begin position="99"/>
        <end position="117"/>
    </location>
</feature>
<dbReference type="AlphaFoldDB" id="A0A419F0E6"/>
<protein>
    <recommendedName>
        <fullName evidence="5">CDP-diacylglycerol--serine O-phosphatidyltransferase</fullName>
        <ecNumber evidence="4">2.7.8.8</ecNumber>
    </recommendedName>
    <alternativeName>
        <fullName evidence="14">Phosphatidylserine synthase</fullName>
    </alternativeName>
</protein>
<dbReference type="GO" id="GO:0003882">
    <property type="term" value="F:CDP-diacylglycerol-serine O-phosphatidyltransferase activity"/>
    <property type="evidence" value="ECO:0007669"/>
    <property type="project" value="UniProtKB-EC"/>
</dbReference>
<comment type="catalytic activity">
    <reaction evidence="1">
        <text>a CDP-1,2-diacyl-sn-glycerol + L-serine = a 1,2-diacyl-sn-glycero-3-phospho-L-serine + CMP + H(+)</text>
        <dbReference type="Rhea" id="RHEA:16913"/>
        <dbReference type="ChEBI" id="CHEBI:15378"/>
        <dbReference type="ChEBI" id="CHEBI:33384"/>
        <dbReference type="ChEBI" id="CHEBI:57262"/>
        <dbReference type="ChEBI" id="CHEBI:58332"/>
        <dbReference type="ChEBI" id="CHEBI:60377"/>
        <dbReference type="EC" id="2.7.8.8"/>
    </reaction>
</comment>
<evidence type="ECO:0000256" key="16">
    <source>
        <dbReference type="SAM" id="Phobius"/>
    </source>
</evidence>
<dbReference type="InterPro" id="IPR050324">
    <property type="entry name" value="CDP-alcohol_PTase-I"/>
</dbReference>
<dbReference type="GO" id="GO:0016020">
    <property type="term" value="C:membrane"/>
    <property type="evidence" value="ECO:0007669"/>
    <property type="project" value="InterPro"/>
</dbReference>
<evidence type="ECO:0000256" key="4">
    <source>
        <dbReference type="ARBA" id="ARBA00013174"/>
    </source>
</evidence>
<keyword evidence="12" id="KW-0594">Phospholipid biosynthesis</keyword>
<evidence type="ECO:0000256" key="12">
    <source>
        <dbReference type="ARBA" id="ARBA00023209"/>
    </source>
</evidence>
<dbReference type="PANTHER" id="PTHR14269:SF61">
    <property type="entry name" value="CDP-DIACYLGLYCEROL--SERINE O-PHOSPHATIDYLTRANSFERASE"/>
    <property type="match status" value="1"/>
</dbReference>
<sequence length="252" mass="28449">MRRSRKKRKYVNILPSLLTVGNMYCGLLSIVYTINGRFELAAWLILLALLFDGSDGHIARITRSTSNFGKELDSLADVITFGVAPAVLVYRSVLHDFEHSGIFIVTVYAITGALRLARYNVQAGTAVKSFTGLPIPGAGCLIASTVLLQLKYDHPLLQDYLPPVFALFILLLAFLMVSTVKYPKRELFLVRRNRAFQYMFIIILLFSIIKLRPTLFVFMMFLAYVTVGPINYLSRNRLEQEPLPQEHEGPVS</sequence>
<reference evidence="17 18" key="1">
    <citation type="journal article" date="2017" name="ISME J.">
        <title>Energy and carbon metabolisms in a deep terrestrial subsurface fluid microbial community.</title>
        <authorList>
            <person name="Momper L."/>
            <person name="Jungbluth S.P."/>
            <person name="Lee M.D."/>
            <person name="Amend J.P."/>
        </authorList>
    </citation>
    <scope>NUCLEOTIDE SEQUENCE [LARGE SCALE GENOMIC DNA]</scope>
    <source>
        <strain evidence="17">SURF_17</strain>
    </source>
</reference>
<keyword evidence="10" id="KW-0443">Lipid metabolism</keyword>
<keyword evidence="7 15" id="KW-0808">Transferase</keyword>
<evidence type="ECO:0000256" key="5">
    <source>
        <dbReference type="ARBA" id="ARBA00017171"/>
    </source>
</evidence>
<evidence type="ECO:0000256" key="11">
    <source>
        <dbReference type="ARBA" id="ARBA00023136"/>
    </source>
</evidence>
<gene>
    <name evidence="17" type="primary">pssA</name>
    <name evidence="17" type="ORF">C4532_07520</name>
</gene>
<accession>A0A419F0E6</accession>
<keyword evidence="9 16" id="KW-1133">Transmembrane helix</keyword>
<organism evidence="17 18">
    <name type="scientific">Candidatus Abyssobacteria bacterium SURF_17</name>
    <dbReference type="NCBI Taxonomy" id="2093361"/>
    <lineage>
        <taxon>Bacteria</taxon>
        <taxon>Pseudomonadati</taxon>
        <taxon>Candidatus Hydrogenedentota</taxon>
        <taxon>Candidatus Abyssobacteria</taxon>
    </lineage>
</organism>
<evidence type="ECO:0000256" key="2">
    <source>
        <dbReference type="ARBA" id="ARBA00004127"/>
    </source>
</evidence>
<dbReference type="InterPro" id="IPR048254">
    <property type="entry name" value="CDP_ALCOHOL_P_TRANSF_CS"/>
</dbReference>
<dbReference type="GO" id="GO:0012505">
    <property type="term" value="C:endomembrane system"/>
    <property type="evidence" value="ECO:0007669"/>
    <property type="project" value="UniProtKB-SubCell"/>
</dbReference>
<feature type="transmembrane region" description="Helical" evidence="16">
    <location>
        <begin position="12"/>
        <end position="34"/>
    </location>
</feature>
<comment type="similarity">
    <text evidence="3 15">Belongs to the CDP-alcohol phosphatidyltransferase class-I family.</text>
</comment>
<dbReference type="Gene3D" id="1.20.120.1760">
    <property type="match status" value="1"/>
</dbReference>
<dbReference type="PANTHER" id="PTHR14269">
    <property type="entry name" value="CDP-DIACYLGLYCEROL--GLYCEROL-3-PHOSPHATE 3-PHOSPHATIDYLTRANSFERASE-RELATED"/>
    <property type="match status" value="1"/>
</dbReference>
<evidence type="ECO:0000256" key="14">
    <source>
        <dbReference type="ARBA" id="ARBA00032361"/>
    </source>
</evidence>
<dbReference type="InterPro" id="IPR004533">
    <property type="entry name" value="CDP-diaglyc--ser_O-PTrfase"/>
</dbReference>
<keyword evidence="6" id="KW-0444">Lipid biosynthesis</keyword>
<comment type="subcellular location">
    <subcellularLocation>
        <location evidence="2">Endomembrane system</location>
        <topology evidence="2">Multi-pass membrane protein</topology>
    </subcellularLocation>
</comment>
<feature type="transmembrane region" description="Helical" evidence="16">
    <location>
        <begin position="129"/>
        <end position="148"/>
    </location>
</feature>
<name>A0A419F0E6_9BACT</name>
<evidence type="ECO:0000256" key="8">
    <source>
        <dbReference type="ARBA" id="ARBA00022692"/>
    </source>
</evidence>
<comment type="caution">
    <text evidence="17">The sequence shown here is derived from an EMBL/GenBank/DDBJ whole genome shotgun (WGS) entry which is preliminary data.</text>
</comment>
<keyword evidence="8 16" id="KW-0812">Transmembrane</keyword>
<dbReference type="InterPro" id="IPR000462">
    <property type="entry name" value="CDP-OH_P_trans"/>
</dbReference>
<keyword evidence="13" id="KW-1208">Phospholipid metabolism</keyword>
<keyword evidence="11 16" id="KW-0472">Membrane</keyword>
<dbReference type="PROSITE" id="PS00379">
    <property type="entry name" value="CDP_ALCOHOL_P_TRANSF"/>
    <property type="match status" value="1"/>
</dbReference>
<evidence type="ECO:0000313" key="18">
    <source>
        <dbReference type="Proteomes" id="UP000285961"/>
    </source>
</evidence>
<evidence type="ECO:0000256" key="6">
    <source>
        <dbReference type="ARBA" id="ARBA00022516"/>
    </source>
</evidence>
<dbReference type="Proteomes" id="UP000285961">
    <property type="component" value="Unassembled WGS sequence"/>
</dbReference>
<evidence type="ECO:0000256" key="7">
    <source>
        <dbReference type="ARBA" id="ARBA00022679"/>
    </source>
</evidence>
<evidence type="ECO:0000256" key="1">
    <source>
        <dbReference type="ARBA" id="ARBA00000287"/>
    </source>
</evidence>
<evidence type="ECO:0000256" key="9">
    <source>
        <dbReference type="ARBA" id="ARBA00022989"/>
    </source>
</evidence>
<dbReference type="Pfam" id="PF01066">
    <property type="entry name" value="CDP-OH_P_transf"/>
    <property type="match status" value="1"/>
</dbReference>
<dbReference type="EMBL" id="QZKI01000060">
    <property type="protein sequence ID" value="RJP71364.1"/>
    <property type="molecule type" value="Genomic_DNA"/>
</dbReference>
<dbReference type="InterPro" id="IPR043130">
    <property type="entry name" value="CDP-OH_PTrfase_TM_dom"/>
</dbReference>
<evidence type="ECO:0000256" key="15">
    <source>
        <dbReference type="RuleBase" id="RU003750"/>
    </source>
</evidence>
<proteinExistence type="inferred from homology"/>
<evidence type="ECO:0000313" key="17">
    <source>
        <dbReference type="EMBL" id="RJP71364.1"/>
    </source>
</evidence>
<dbReference type="EC" id="2.7.8.8" evidence="4"/>